<gene>
    <name evidence="2" type="ORF">B0T20DRAFT_473891</name>
</gene>
<proteinExistence type="predicted"/>
<reference evidence="2" key="2">
    <citation type="submission" date="2023-07" db="EMBL/GenBank/DDBJ databases">
        <authorList>
            <consortium name="Lawrence Berkeley National Laboratory"/>
            <person name="Haridas S."/>
            <person name="Hensen N."/>
            <person name="Bonometti L."/>
            <person name="Westerberg I."/>
            <person name="Brannstrom I.O."/>
            <person name="Guillou S."/>
            <person name="Cros-Aarteil S."/>
            <person name="Calhoun S."/>
            <person name="Kuo A."/>
            <person name="Mondo S."/>
            <person name="Pangilinan J."/>
            <person name="Riley R."/>
            <person name="LaButti K."/>
            <person name="Andreopoulos B."/>
            <person name="Lipzen A."/>
            <person name="Chen C."/>
            <person name="Yanf M."/>
            <person name="Daum C."/>
            <person name="Ng V."/>
            <person name="Clum A."/>
            <person name="Steindorff A."/>
            <person name="Ohm R."/>
            <person name="Martin F."/>
            <person name="Silar P."/>
            <person name="Natvig D."/>
            <person name="Lalanne C."/>
            <person name="Gautier V."/>
            <person name="Ament-velasquez S.L."/>
            <person name="Kruys A."/>
            <person name="Hutchinson M.I."/>
            <person name="Powell A.J."/>
            <person name="Barry K."/>
            <person name="Miller A.N."/>
            <person name="Grigoriev I.V."/>
            <person name="Debuchy R."/>
            <person name="Gladieux P."/>
            <person name="Thoren M.H."/>
            <person name="Johannesson H."/>
        </authorList>
    </citation>
    <scope>NUCLEOTIDE SEQUENCE</scope>
    <source>
        <strain evidence="2">FGSC 1904</strain>
    </source>
</reference>
<dbReference type="Proteomes" id="UP001281003">
    <property type="component" value="Unassembled WGS sequence"/>
</dbReference>
<sequence>MPILPTFPSFIRTFLPQSTSNPNSSPSLNRSSYSSSRNQGARGDSDQDSATIPPGTITVVIQTPFNGSQIPTITEPLSPADTTAPASAKEMEPITEPNNTAPQAAKPMEATPSTSALASNPVDTIATVASSDEDSSDEGENAKAKGKGGSWIKRSSKSKRLSKGDVEDNGTGEYRGKGKGMKKGKGGKAPKERSEAYNAFWKKLIGVGAEKGKGNSGEW</sequence>
<dbReference type="AlphaFoldDB" id="A0AAE0NVC0"/>
<accession>A0AAE0NVC0</accession>
<feature type="compositionally biased region" description="Basic residues" evidence="1">
    <location>
        <begin position="177"/>
        <end position="188"/>
    </location>
</feature>
<evidence type="ECO:0000313" key="2">
    <source>
        <dbReference type="EMBL" id="KAK3388423.1"/>
    </source>
</evidence>
<feature type="compositionally biased region" description="Polar residues" evidence="1">
    <location>
        <begin position="111"/>
        <end position="122"/>
    </location>
</feature>
<name>A0AAE0NVC0_SORBR</name>
<protein>
    <submittedName>
        <fullName evidence="2">Uncharacterized protein</fullName>
    </submittedName>
</protein>
<feature type="region of interest" description="Disordered" evidence="1">
    <location>
        <begin position="14"/>
        <end position="192"/>
    </location>
</feature>
<reference evidence="2" key="1">
    <citation type="journal article" date="2023" name="Mol. Phylogenet. Evol.">
        <title>Genome-scale phylogeny and comparative genomics of the fungal order Sordariales.</title>
        <authorList>
            <person name="Hensen N."/>
            <person name="Bonometti L."/>
            <person name="Westerberg I."/>
            <person name="Brannstrom I.O."/>
            <person name="Guillou S."/>
            <person name="Cros-Aarteil S."/>
            <person name="Calhoun S."/>
            <person name="Haridas S."/>
            <person name="Kuo A."/>
            <person name="Mondo S."/>
            <person name="Pangilinan J."/>
            <person name="Riley R."/>
            <person name="LaButti K."/>
            <person name="Andreopoulos B."/>
            <person name="Lipzen A."/>
            <person name="Chen C."/>
            <person name="Yan M."/>
            <person name="Daum C."/>
            <person name="Ng V."/>
            <person name="Clum A."/>
            <person name="Steindorff A."/>
            <person name="Ohm R.A."/>
            <person name="Martin F."/>
            <person name="Silar P."/>
            <person name="Natvig D.O."/>
            <person name="Lalanne C."/>
            <person name="Gautier V."/>
            <person name="Ament-Velasquez S.L."/>
            <person name="Kruys A."/>
            <person name="Hutchinson M.I."/>
            <person name="Powell A.J."/>
            <person name="Barry K."/>
            <person name="Miller A.N."/>
            <person name="Grigoriev I.V."/>
            <person name="Debuchy R."/>
            <person name="Gladieux P."/>
            <person name="Hiltunen Thoren M."/>
            <person name="Johannesson H."/>
        </authorList>
    </citation>
    <scope>NUCLEOTIDE SEQUENCE</scope>
    <source>
        <strain evidence="2">FGSC 1904</strain>
    </source>
</reference>
<feature type="compositionally biased region" description="Low complexity" evidence="1">
    <location>
        <begin position="18"/>
        <end position="38"/>
    </location>
</feature>
<evidence type="ECO:0000313" key="3">
    <source>
        <dbReference type="Proteomes" id="UP001281003"/>
    </source>
</evidence>
<dbReference type="EMBL" id="JAUTDP010000016">
    <property type="protein sequence ID" value="KAK3388423.1"/>
    <property type="molecule type" value="Genomic_DNA"/>
</dbReference>
<evidence type="ECO:0000256" key="1">
    <source>
        <dbReference type="SAM" id="MobiDB-lite"/>
    </source>
</evidence>
<keyword evidence="3" id="KW-1185">Reference proteome</keyword>
<organism evidence="2 3">
    <name type="scientific">Sordaria brevicollis</name>
    <dbReference type="NCBI Taxonomy" id="83679"/>
    <lineage>
        <taxon>Eukaryota</taxon>
        <taxon>Fungi</taxon>
        <taxon>Dikarya</taxon>
        <taxon>Ascomycota</taxon>
        <taxon>Pezizomycotina</taxon>
        <taxon>Sordariomycetes</taxon>
        <taxon>Sordariomycetidae</taxon>
        <taxon>Sordariales</taxon>
        <taxon>Sordariaceae</taxon>
        <taxon>Sordaria</taxon>
    </lineage>
</organism>
<comment type="caution">
    <text evidence="2">The sequence shown here is derived from an EMBL/GenBank/DDBJ whole genome shotgun (WGS) entry which is preliminary data.</text>
</comment>
<feature type="compositionally biased region" description="Polar residues" evidence="1">
    <location>
        <begin position="59"/>
        <end position="72"/>
    </location>
</feature>